<feature type="domain" description="Ketopantoate reductase C-terminal" evidence="6">
    <location>
        <begin position="191"/>
        <end position="317"/>
    </location>
</feature>
<dbReference type="Gene3D" id="3.40.50.720">
    <property type="entry name" value="NAD(P)-binding Rossmann-like Domain"/>
    <property type="match status" value="1"/>
</dbReference>
<dbReference type="InterPro" id="IPR051402">
    <property type="entry name" value="KPR-Related"/>
</dbReference>
<keyword evidence="8" id="KW-1185">Reference proteome</keyword>
<comment type="similarity">
    <text evidence="1 4">Belongs to the ketopantoate reductase family.</text>
</comment>
<protein>
    <recommendedName>
        <fullName evidence="4">2-dehydropantoate 2-reductase</fullName>
        <ecNumber evidence="4">1.1.1.169</ecNumber>
    </recommendedName>
    <alternativeName>
        <fullName evidence="4">Ketopantoate reductase</fullName>
    </alternativeName>
</protein>
<evidence type="ECO:0000256" key="4">
    <source>
        <dbReference type="RuleBase" id="RU362068"/>
    </source>
</evidence>
<dbReference type="Pfam" id="PF08546">
    <property type="entry name" value="ApbA_C"/>
    <property type="match status" value="1"/>
</dbReference>
<dbReference type="InterPro" id="IPR008927">
    <property type="entry name" value="6-PGluconate_DH-like_C_sf"/>
</dbReference>
<evidence type="ECO:0000256" key="3">
    <source>
        <dbReference type="ARBA" id="ARBA00023002"/>
    </source>
</evidence>
<dbReference type="Proteomes" id="UP001334248">
    <property type="component" value="Unassembled WGS sequence"/>
</dbReference>
<dbReference type="EC" id="1.1.1.169" evidence="4"/>
<dbReference type="InterPro" id="IPR013328">
    <property type="entry name" value="6PGD_dom2"/>
</dbReference>
<dbReference type="Gene3D" id="1.10.1040.10">
    <property type="entry name" value="N-(1-d-carboxylethyl)-l-norvaline Dehydrogenase, domain 2"/>
    <property type="match status" value="1"/>
</dbReference>
<dbReference type="InterPro" id="IPR013752">
    <property type="entry name" value="KPA_reductase"/>
</dbReference>
<dbReference type="EMBL" id="JAVHJV010000012">
    <property type="protein sequence ID" value="KAK5938872.1"/>
    <property type="molecule type" value="Genomic_DNA"/>
</dbReference>
<evidence type="ECO:0000256" key="2">
    <source>
        <dbReference type="ARBA" id="ARBA00022857"/>
    </source>
</evidence>
<dbReference type="PANTHER" id="PTHR21708:SF30">
    <property type="entry name" value="2-DEHYDROPANTOATE 2-REDUCTASE-RELATED"/>
    <property type="match status" value="1"/>
</dbReference>
<evidence type="ECO:0000259" key="6">
    <source>
        <dbReference type="Pfam" id="PF08546"/>
    </source>
</evidence>
<dbReference type="Pfam" id="PF02558">
    <property type="entry name" value="ApbA"/>
    <property type="match status" value="1"/>
</dbReference>
<feature type="domain" description="Ketopantoate reductase N-terminal" evidence="5">
    <location>
        <begin position="5"/>
        <end position="161"/>
    </location>
</feature>
<dbReference type="InterPro" id="IPR013332">
    <property type="entry name" value="KPR_N"/>
</dbReference>
<evidence type="ECO:0000313" key="8">
    <source>
        <dbReference type="Proteomes" id="UP001334248"/>
    </source>
</evidence>
<comment type="function">
    <text evidence="4">Catalyzes the NADPH-dependent reduction of ketopantoate into pantoic acid.</text>
</comment>
<dbReference type="PANTHER" id="PTHR21708">
    <property type="entry name" value="PROBABLE 2-DEHYDROPANTOATE 2-REDUCTASE"/>
    <property type="match status" value="1"/>
</dbReference>
<evidence type="ECO:0000259" key="5">
    <source>
        <dbReference type="Pfam" id="PF02558"/>
    </source>
</evidence>
<gene>
    <name evidence="7" type="ORF">PMZ80_009064</name>
</gene>
<dbReference type="GeneID" id="90002513"/>
<comment type="catalytic activity">
    <reaction evidence="4">
        <text>(R)-pantoate + NADP(+) = 2-dehydropantoate + NADPH + H(+)</text>
        <dbReference type="Rhea" id="RHEA:16233"/>
        <dbReference type="ChEBI" id="CHEBI:11561"/>
        <dbReference type="ChEBI" id="CHEBI:15378"/>
        <dbReference type="ChEBI" id="CHEBI:15980"/>
        <dbReference type="ChEBI" id="CHEBI:57783"/>
        <dbReference type="ChEBI" id="CHEBI:58349"/>
        <dbReference type="EC" id="1.1.1.169"/>
    </reaction>
</comment>
<evidence type="ECO:0000313" key="7">
    <source>
        <dbReference type="EMBL" id="KAK5938872.1"/>
    </source>
</evidence>
<reference evidence="7 8" key="1">
    <citation type="journal article" date="2023" name="Res Sq">
        <title>Genomic and morphological characterization of Knufia obscura isolated from the Mars 2020 spacecraft assembly facility.</title>
        <authorList>
            <person name="Chander A.M."/>
            <person name="Teixeira M.M."/>
            <person name="Singh N.K."/>
            <person name="Williams M.P."/>
            <person name="Parker C.W."/>
            <person name="Leo P."/>
            <person name="Stajich J.E."/>
            <person name="Torok T."/>
            <person name="Tighe S."/>
            <person name="Mason C.E."/>
            <person name="Venkateswaran K."/>
        </authorList>
    </citation>
    <scope>NUCLEOTIDE SEQUENCE [LARGE SCALE GENOMIC DNA]</scope>
    <source>
        <strain evidence="7 8">CCFEE 5817</strain>
    </source>
</reference>
<dbReference type="InterPro" id="IPR036291">
    <property type="entry name" value="NAD(P)-bd_dom_sf"/>
</dbReference>
<sequence length="330" mass="36038">MSPRILLFGTGAVGAGYLCLLSRKVEAENIVAVCRSNYDAASQHGFRMNSTVWGDLACKPAVVRSVDEVAALEPSKPFDYVIVASKAIPSSPSTAQLIRPAISRDTSIVLFQNGIAIEDEYARLYPENPLLSTVVYFPATQISPAIIKHSELETLLIGTYPAEAPSSHKEAARSFVQLVTDCHATAKFHDDVQPHRWAKLLINASLNPLCALSRSRDLQFLRSGEEAEELMRDLMAEIVAVAQACGYHNLDQDSVDNGIERVRNRKPPGVEPSMMSDALAGRNMEVEAIVGNLLGLAKEKGVSVPVLRTTYAFLKALDSSFTRQRQEKAV</sequence>
<dbReference type="RefSeq" id="XP_064726962.1">
    <property type="nucleotide sequence ID" value="XM_064877460.1"/>
</dbReference>
<dbReference type="SUPFAM" id="SSF48179">
    <property type="entry name" value="6-phosphogluconate dehydrogenase C-terminal domain-like"/>
    <property type="match status" value="1"/>
</dbReference>
<keyword evidence="2 4" id="KW-0521">NADP</keyword>
<keyword evidence="3 4" id="KW-0560">Oxidoreductase</keyword>
<comment type="caution">
    <text evidence="7">The sequence shown here is derived from an EMBL/GenBank/DDBJ whole genome shotgun (WGS) entry which is preliminary data.</text>
</comment>
<dbReference type="SUPFAM" id="SSF51735">
    <property type="entry name" value="NAD(P)-binding Rossmann-fold domains"/>
    <property type="match status" value="1"/>
</dbReference>
<evidence type="ECO:0000256" key="1">
    <source>
        <dbReference type="ARBA" id="ARBA00007870"/>
    </source>
</evidence>
<name>A0ABR0RF54_9EURO</name>
<organism evidence="7 8">
    <name type="scientific">Knufia obscura</name>
    <dbReference type="NCBI Taxonomy" id="1635080"/>
    <lineage>
        <taxon>Eukaryota</taxon>
        <taxon>Fungi</taxon>
        <taxon>Dikarya</taxon>
        <taxon>Ascomycota</taxon>
        <taxon>Pezizomycotina</taxon>
        <taxon>Eurotiomycetes</taxon>
        <taxon>Chaetothyriomycetidae</taxon>
        <taxon>Chaetothyriales</taxon>
        <taxon>Trichomeriaceae</taxon>
        <taxon>Knufia</taxon>
    </lineage>
</organism>
<proteinExistence type="inferred from homology"/>
<accession>A0ABR0RF54</accession>
<dbReference type="NCBIfam" id="TIGR00745">
    <property type="entry name" value="apbA_panE"/>
    <property type="match status" value="1"/>
</dbReference>
<dbReference type="InterPro" id="IPR003710">
    <property type="entry name" value="ApbA"/>
</dbReference>